<accession>A0AAV4WKJ6</accession>
<comment type="caution">
    <text evidence="1">The sequence shown here is derived from an EMBL/GenBank/DDBJ whole genome shotgun (WGS) entry which is preliminary data.</text>
</comment>
<gene>
    <name evidence="1" type="ORF">CDAR_548741</name>
</gene>
<organism evidence="1 2">
    <name type="scientific">Caerostris darwini</name>
    <dbReference type="NCBI Taxonomy" id="1538125"/>
    <lineage>
        <taxon>Eukaryota</taxon>
        <taxon>Metazoa</taxon>
        <taxon>Ecdysozoa</taxon>
        <taxon>Arthropoda</taxon>
        <taxon>Chelicerata</taxon>
        <taxon>Arachnida</taxon>
        <taxon>Araneae</taxon>
        <taxon>Araneomorphae</taxon>
        <taxon>Entelegynae</taxon>
        <taxon>Araneoidea</taxon>
        <taxon>Araneidae</taxon>
        <taxon>Caerostris</taxon>
    </lineage>
</organism>
<proteinExistence type="predicted"/>
<sequence>MSSEQEEQEHWRADFWPVGGIAVLRCISVHLKPSWWGGRRRESLQFRGMSRIFRPSRLGFIQYDVLGGRVHLLSRPRCGPNGS</sequence>
<dbReference type="Proteomes" id="UP001054837">
    <property type="component" value="Unassembled WGS sequence"/>
</dbReference>
<keyword evidence="2" id="KW-1185">Reference proteome</keyword>
<dbReference type="EMBL" id="BPLQ01014724">
    <property type="protein sequence ID" value="GIY82486.1"/>
    <property type="molecule type" value="Genomic_DNA"/>
</dbReference>
<protein>
    <submittedName>
        <fullName evidence="1">Uncharacterized protein</fullName>
    </submittedName>
</protein>
<name>A0AAV4WKJ6_9ARAC</name>
<evidence type="ECO:0000313" key="2">
    <source>
        <dbReference type="Proteomes" id="UP001054837"/>
    </source>
</evidence>
<reference evidence="1 2" key="1">
    <citation type="submission" date="2021-06" db="EMBL/GenBank/DDBJ databases">
        <title>Caerostris darwini draft genome.</title>
        <authorList>
            <person name="Kono N."/>
            <person name="Arakawa K."/>
        </authorList>
    </citation>
    <scope>NUCLEOTIDE SEQUENCE [LARGE SCALE GENOMIC DNA]</scope>
</reference>
<dbReference type="AlphaFoldDB" id="A0AAV4WKJ6"/>
<evidence type="ECO:0000313" key="1">
    <source>
        <dbReference type="EMBL" id="GIY82486.1"/>
    </source>
</evidence>